<organism evidence="6 7">
    <name type="scientific">Sphenostylis stenocarpa</name>
    <dbReference type="NCBI Taxonomy" id="92480"/>
    <lineage>
        <taxon>Eukaryota</taxon>
        <taxon>Viridiplantae</taxon>
        <taxon>Streptophyta</taxon>
        <taxon>Embryophyta</taxon>
        <taxon>Tracheophyta</taxon>
        <taxon>Spermatophyta</taxon>
        <taxon>Magnoliopsida</taxon>
        <taxon>eudicotyledons</taxon>
        <taxon>Gunneridae</taxon>
        <taxon>Pentapetalae</taxon>
        <taxon>rosids</taxon>
        <taxon>fabids</taxon>
        <taxon>Fabales</taxon>
        <taxon>Fabaceae</taxon>
        <taxon>Papilionoideae</taxon>
        <taxon>50 kb inversion clade</taxon>
        <taxon>NPAAA clade</taxon>
        <taxon>indigoferoid/millettioid clade</taxon>
        <taxon>Phaseoleae</taxon>
        <taxon>Sphenostylis</taxon>
    </lineage>
</organism>
<dbReference type="Gramene" id="rna-AYBTSS11_LOCUS13344">
    <property type="protein sequence ID" value="CAJ1948732.1"/>
    <property type="gene ID" value="gene-AYBTSS11_LOCUS13344"/>
</dbReference>
<gene>
    <name evidence="6" type="ORF">AYBTSS11_LOCUS13344</name>
</gene>
<keyword evidence="7" id="KW-1185">Reference proteome</keyword>
<dbReference type="GO" id="GO:0009507">
    <property type="term" value="C:chloroplast"/>
    <property type="evidence" value="ECO:0007669"/>
    <property type="project" value="UniProtKB-SubCell"/>
</dbReference>
<reference evidence="6" key="1">
    <citation type="submission" date="2023-10" db="EMBL/GenBank/DDBJ databases">
        <authorList>
            <person name="Domelevo Entfellner J.-B."/>
        </authorList>
    </citation>
    <scope>NUCLEOTIDE SEQUENCE</scope>
</reference>
<accession>A0AA86VFG9</accession>
<dbReference type="InterPro" id="IPR022546">
    <property type="entry name" value="Uncharacterised_Ycf68"/>
</dbReference>
<evidence type="ECO:0000256" key="3">
    <source>
        <dbReference type="ARBA" id="ARBA00021456"/>
    </source>
</evidence>
<proteinExistence type="inferred from homology"/>
<keyword evidence="5" id="KW-0934">Plastid</keyword>
<evidence type="ECO:0000313" key="7">
    <source>
        <dbReference type="Proteomes" id="UP001189624"/>
    </source>
</evidence>
<evidence type="ECO:0000256" key="1">
    <source>
        <dbReference type="ARBA" id="ARBA00004229"/>
    </source>
</evidence>
<comment type="similarity">
    <text evidence="2">Belongs to the ycf68 family.</text>
</comment>
<protein>
    <recommendedName>
        <fullName evidence="3">Uncharacterized protein ycf68</fullName>
    </recommendedName>
</protein>
<name>A0AA86VFG9_9FABA</name>
<keyword evidence="4" id="KW-0150">Chloroplast</keyword>
<sequence>MVNSFPGLVHSARHTMGVGHARSHYLNHKEGDADEGRARFETKRILRRIDGAIQVRSNVDPTFSSLVGSGQSGGTTTAPLFSRIHTSIISIWTVISRAQV</sequence>
<comment type="subcellular location">
    <subcellularLocation>
        <location evidence="1">Plastid</location>
        <location evidence="1">Chloroplast</location>
    </subcellularLocation>
</comment>
<evidence type="ECO:0000256" key="4">
    <source>
        <dbReference type="ARBA" id="ARBA00022528"/>
    </source>
</evidence>
<evidence type="ECO:0000313" key="6">
    <source>
        <dbReference type="EMBL" id="CAJ1948732.1"/>
    </source>
</evidence>
<evidence type="ECO:0000256" key="2">
    <source>
        <dbReference type="ARBA" id="ARBA00007638"/>
    </source>
</evidence>
<dbReference type="AlphaFoldDB" id="A0AA86VFG9"/>
<dbReference type="EMBL" id="OY731401">
    <property type="protein sequence ID" value="CAJ1948732.1"/>
    <property type="molecule type" value="Genomic_DNA"/>
</dbReference>
<dbReference type="Proteomes" id="UP001189624">
    <property type="component" value="Chromosome 4"/>
</dbReference>
<dbReference type="Pfam" id="PF10839">
    <property type="entry name" value="DUF2647"/>
    <property type="match status" value="1"/>
</dbReference>
<evidence type="ECO:0000256" key="5">
    <source>
        <dbReference type="ARBA" id="ARBA00022640"/>
    </source>
</evidence>